<evidence type="ECO:0000256" key="1">
    <source>
        <dbReference type="SAM" id="MobiDB-lite"/>
    </source>
</evidence>
<name>A0A2G8S2W5_9APHY</name>
<dbReference type="AlphaFoldDB" id="A0A2G8S2W5"/>
<protein>
    <submittedName>
        <fullName evidence="2">Uncharacterized protein</fullName>
    </submittedName>
</protein>
<keyword evidence="3" id="KW-1185">Reference proteome</keyword>
<accession>A0A2G8S2W5</accession>
<organism evidence="2 3">
    <name type="scientific">Ganoderma sinense ZZ0214-1</name>
    <dbReference type="NCBI Taxonomy" id="1077348"/>
    <lineage>
        <taxon>Eukaryota</taxon>
        <taxon>Fungi</taxon>
        <taxon>Dikarya</taxon>
        <taxon>Basidiomycota</taxon>
        <taxon>Agaricomycotina</taxon>
        <taxon>Agaricomycetes</taxon>
        <taxon>Polyporales</taxon>
        <taxon>Polyporaceae</taxon>
        <taxon>Ganoderma</taxon>
    </lineage>
</organism>
<dbReference type="EMBL" id="AYKW01000028">
    <property type="protein sequence ID" value="PIL28092.1"/>
    <property type="molecule type" value="Genomic_DNA"/>
</dbReference>
<comment type="caution">
    <text evidence="2">The sequence shown here is derived from an EMBL/GenBank/DDBJ whole genome shotgun (WGS) entry which is preliminary data.</text>
</comment>
<dbReference type="InterPro" id="IPR021109">
    <property type="entry name" value="Peptidase_aspartic_dom_sf"/>
</dbReference>
<proteinExistence type="predicted"/>
<dbReference type="Proteomes" id="UP000230002">
    <property type="component" value="Unassembled WGS sequence"/>
</dbReference>
<gene>
    <name evidence="2" type="ORF">GSI_09743</name>
</gene>
<evidence type="ECO:0000313" key="2">
    <source>
        <dbReference type="EMBL" id="PIL28092.1"/>
    </source>
</evidence>
<feature type="region of interest" description="Disordered" evidence="1">
    <location>
        <begin position="67"/>
        <end position="111"/>
    </location>
</feature>
<dbReference type="SUPFAM" id="SSF50630">
    <property type="entry name" value="Acid proteases"/>
    <property type="match status" value="1"/>
</dbReference>
<dbReference type="OrthoDB" id="2757941at2759"/>
<evidence type="ECO:0000313" key="3">
    <source>
        <dbReference type="Proteomes" id="UP000230002"/>
    </source>
</evidence>
<sequence>MAHAPPSANASAVDPEGLKDLSLVFALHPPAPASARDRAAAGYFPRIRSDELDVPLPPRGLHVVTARDLPQVVVDDDPGAQSTDESSELPSPDPSSPGLHTPMDSPPVTTHALSMSKEDVPDIGHLFIHNRAPASFGCQRTAYRDSENLADDLPNFLAVLRGKLKEIPPSAVSMMNFTPYFKFSCLFSAAGRTLPCFFASASLHSGIKKVFRDIVLYNRGCLSIPGPAAVNPHGIVAKSSLSTARPIVNLESKYLEDATINFVKPGMDWGLKVLLDTGCCVTHLPPDAVQSMNKNLFGNKDALKEPQDGMPPPTYKIDPNCWLLKEPWKVQVVYEFGGEGTTSVFVTGPLEGFAYQRYPHSRTRSDNPDNLEGLVFSSRWAEIWNVGTLGQNFFQTMYVSLHKATDGLDFVRMAGQWPEQLERDLEDYYVAGVSSK</sequence>
<reference evidence="2 3" key="1">
    <citation type="journal article" date="2015" name="Sci. Rep.">
        <title>Chromosome-level genome map provides insights into diverse defense mechanisms in the medicinal fungus Ganoderma sinense.</title>
        <authorList>
            <person name="Zhu Y."/>
            <person name="Xu J."/>
            <person name="Sun C."/>
            <person name="Zhou S."/>
            <person name="Xu H."/>
            <person name="Nelson D.R."/>
            <person name="Qian J."/>
            <person name="Song J."/>
            <person name="Luo H."/>
            <person name="Xiang L."/>
            <person name="Li Y."/>
            <person name="Xu Z."/>
            <person name="Ji A."/>
            <person name="Wang L."/>
            <person name="Lu S."/>
            <person name="Hayward A."/>
            <person name="Sun W."/>
            <person name="Li X."/>
            <person name="Schwartz D.C."/>
            <person name="Wang Y."/>
            <person name="Chen S."/>
        </authorList>
    </citation>
    <scope>NUCLEOTIDE SEQUENCE [LARGE SCALE GENOMIC DNA]</scope>
    <source>
        <strain evidence="2 3">ZZ0214-1</strain>
    </source>
</reference>